<dbReference type="InterPro" id="IPR036864">
    <property type="entry name" value="Zn2-C6_fun-type_DNA-bd_sf"/>
</dbReference>
<keyword evidence="4" id="KW-0804">Transcription</keyword>
<feature type="domain" description="Xylanolytic transcriptional activator regulatory" evidence="7">
    <location>
        <begin position="106"/>
        <end position="328"/>
    </location>
</feature>
<dbReference type="PANTHER" id="PTHR46910:SF18">
    <property type="entry name" value="ZN(II)2CYS6 TRANSCRIPTION FACTOR (EUROFUNG)"/>
    <property type="match status" value="1"/>
</dbReference>
<dbReference type="SUPFAM" id="SSF57701">
    <property type="entry name" value="Zn2/Cys6 DNA-binding domain"/>
    <property type="match status" value="1"/>
</dbReference>
<evidence type="ECO:0000256" key="4">
    <source>
        <dbReference type="ARBA" id="ARBA00023163"/>
    </source>
</evidence>
<evidence type="ECO:0000256" key="2">
    <source>
        <dbReference type="ARBA" id="ARBA00023015"/>
    </source>
</evidence>
<keyword evidence="2" id="KW-0805">Transcription regulation</keyword>
<accession>A0A1L9TDH8</accession>
<sequence length="569" mass="63537">MACYELSNDLFQRACDKCHSGGLKCAPGPTPRACGPCTSFGSACTYNRPVKRRGPHTQSNLRARPGHRAPSSLHLPQSAPTAALEDFPVWQYREIASPTVIRDLVDIYYRVVYPFILYFHWPTFSADIASRRYTHDRAFFAVTMAVCATARARVQDGALPPPWLRTIESASVPTADAFHQACLDSLPTAVTGRVEFNWMRTESLLCTLCLQNNDLRGCHAHMHRYLAMCADTGFHDERRWPRHLSEIEIQERRRLFWQQYHFDVYLAVTFGSVMRLREAHCSVTLPAEVHDDQDIIESGILPRQDADVSFIRGWNFVTQLYRILEHLNDRIRSRQTYDTGPCDAVNRLFSTKGDNLGDSGPSAAEISKLVSRLYEGLPNKFKHARPMTWDIVEDRYGFQVANIIITMTTVKMVIAGLEVHSLSQRCAIAGELLDGLSNVPSEYIQASSTSMLHHLAGVGHLLGSVIHAPLSKWTYLQVRCALVAMADLVGNFGANLRWTDAISARIRDHVQRIDRYMNEATGTSASAREGLPTGESSSIATTTGNLGAMVGLPSFPLFIEPEFPGAMAH</sequence>
<keyword evidence="9" id="KW-1185">Reference proteome</keyword>
<gene>
    <name evidence="8" type="ORF">ASPSYDRAFT_90638</name>
</gene>
<evidence type="ECO:0000256" key="1">
    <source>
        <dbReference type="ARBA" id="ARBA00022723"/>
    </source>
</evidence>
<dbReference type="InterPro" id="IPR001138">
    <property type="entry name" value="Zn2Cys6_DnaBD"/>
</dbReference>
<dbReference type="RefSeq" id="XP_040701149.1">
    <property type="nucleotide sequence ID" value="XM_040852365.1"/>
</dbReference>
<dbReference type="GeneID" id="63768438"/>
<dbReference type="STRING" id="1036612.A0A1L9TDH8"/>
<dbReference type="AlphaFoldDB" id="A0A1L9TDH8"/>
<protein>
    <recommendedName>
        <fullName evidence="7">Xylanolytic transcriptional activator regulatory domain-containing protein</fullName>
    </recommendedName>
</protein>
<reference evidence="9" key="1">
    <citation type="journal article" date="2017" name="Genome Biol.">
        <title>Comparative genomics reveals high biological diversity and specific adaptations in the industrially and medically important fungal genus Aspergillus.</title>
        <authorList>
            <person name="de Vries R.P."/>
            <person name="Riley R."/>
            <person name="Wiebenga A."/>
            <person name="Aguilar-Osorio G."/>
            <person name="Amillis S."/>
            <person name="Uchima C.A."/>
            <person name="Anderluh G."/>
            <person name="Asadollahi M."/>
            <person name="Askin M."/>
            <person name="Barry K."/>
            <person name="Battaglia E."/>
            <person name="Bayram O."/>
            <person name="Benocci T."/>
            <person name="Braus-Stromeyer S.A."/>
            <person name="Caldana C."/>
            <person name="Canovas D."/>
            <person name="Cerqueira G.C."/>
            <person name="Chen F."/>
            <person name="Chen W."/>
            <person name="Choi C."/>
            <person name="Clum A."/>
            <person name="Dos Santos R.A."/>
            <person name="Damasio A.R."/>
            <person name="Diallinas G."/>
            <person name="Emri T."/>
            <person name="Fekete E."/>
            <person name="Flipphi M."/>
            <person name="Freyberg S."/>
            <person name="Gallo A."/>
            <person name="Gournas C."/>
            <person name="Habgood R."/>
            <person name="Hainaut M."/>
            <person name="Harispe M.L."/>
            <person name="Henrissat B."/>
            <person name="Hilden K.S."/>
            <person name="Hope R."/>
            <person name="Hossain A."/>
            <person name="Karabika E."/>
            <person name="Karaffa L."/>
            <person name="Karanyi Z."/>
            <person name="Krasevec N."/>
            <person name="Kuo A."/>
            <person name="Kusch H."/>
            <person name="LaButti K."/>
            <person name="Lagendijk E.L."/>
            <person name="Lapidus A."/>
            <person name="Levasseur A."/>
            <person name="Lindquist E."/>
            <person name="Lipzen A."/>
            <person name="Logrieco A.F."/>
            <person name="MacCabe A."/>
            <person name="Maekelae M.R."/>
            <person name="Malavazi I."/>
            <person name="Melin P."/>
            <person name="Meyer V."/>
            <person name="Mielnichuk N."/>
            <person name="Miskei M."/>
            <person name="Molnar A.P."/>
            <person name="Mule G."/>
            <person name="Ngan C.Y."/>
            <person name="Orejas M."/>
            <person name="Orosz E."/>
            <person name="Ouedraogo J.P."/>
            <person name="Overkamp K.M."/>
            <person name="Park H.-S."/>
            <person name="Perrone G."/>
            <person name="Piumi F."/>
            <person name="Punt P.J."/>
            <person name="Ram A.F."/>
            <person name="Ramon A."/>
            <person name="Rauscher S."/>
            <person name="Record E."/>
            <person name="Riano-Pachon D.M."/>
            <person name="Robert V."/>
            <person name="Roehrig J."/>
            <person name="Ruller R."/>
            <person name="Salamov A."/>
            <person name="Salih N.S."/>
            <person name="Samson R.A."/>
            <person name="Sandor E."/>
            <person name="Sanguinetti M."/>
            <person name="Schuetze T."/>
            <person name="Sepcic K."/>
            <person name="Shelest E."/>
            <person name="Sherlock G."/>
            <person name="Sophianopoulou V."/>
            <person name="Squina F.M."/>
            <person name="Sun H."/>
            <person name="Susca A."/>
            <person name="Todd R.B."/>
            <person name="Tsang A."/>
            <person name="Unkles S.E."/>
            <person name="van de Wiele N."/>
            <person name="van Rossen-Uffink D."/>
            <person name="Oliveira J.V."/>
            <person name="Vesth T.C."/>
            <person name="Visser J."/>
            <person name="Yu J.-H."/>
            <person name="Zhou M."/>
            <person name="Andersen M.R."/>
            <person name="Archer D.B."/>
            <person name="Baker S.E."/>
            <person name="Benoit I."/>
            <person name="Brakhage A.A."/>
            <person name="Braus G.H."/>
            <person name="Fischer R."/>
            <person name="Frisvad J.C."/>
            <person name="Goldman G.H."/>
            <person name="Houbraken J."/>
            <person name="Oakley B."/>
            <person name="Pocsi I."/>
            <person name="Scazzocchio C."/>
            <person name="Seiboth B."/>
            <person name="vanKuyk P.A."/>
            <person name="Wortman J."/>
            <person name="Dyer P.S."/>
            <person name="Grigoriev I.V."/>
        </authorList>
    </citation>
    <scope>NUCLEOTIDE SEQUENCE [LARGE SCALE GENOMIC DNA]</scope>
    <source>
        <strain evidence="9">CBS 593.65</strain>
    </source>
</reference>
<feature type="region of interest" description="Disordered" evidence="6">
    <location>
        <begin position="49"/>
        <end position="75"/>
    </location>
</feature>
<organism evidence="8 9">
    <name type="scientific">Aspergillus sydowii CBS 593.65</name>
    <dbReference type="NCBI Taxonomy" id="1036612"/>
    <lineage>
        <taxon>Eukaryota</taxon>
        <taxon>Fungi</taxon>
        <taxon>Dikarya</taxon>
        <taxon>Ascomycota</taxon>
        <taxon>Pezizomycotina</taxon>
        <taxon>Eurotiomycetes</taxon>
        <taxon>Eurotiomycetidae</taxon>
        <taxon>Eurotiales</taxon>
        <taxon>Aspergillaceae</taxon>
        <taxon>Aspergillus</taxon>
        <taxon>Aspergillus subgen. Nidulantes</taxon>
    </lineage>
</organism>
<dbReference type="CDD" id="cd00067">
    <property type="entry name" value="GAL4"/>
    <property type="match status" value="1"/>
</dbReference>
<dbReference type="GO" id="GO:0008270">
    <property type="term" value="F:zinc ion binding"/>
    <property type="evidence" value="ECO:0007669"/>
    <property type="project" value="InterPro"/>
</dbReference>
<dbReference type="PANTHER" id="PTHR46910">
    <property type="entry name" value="TRANSCRIPTION FACTOR PDR1"/>
    <property type="match status" value="1"/>
</dbReference>
<keyword evidence="5" id="KW-0539">Nucleus</keyword>
<name>A0A1L9TDH8_9EURO</name>
<dbReference type="Proteomes" id="UP000184356">
    <property type="component" value="Unassembled WGS sequence"/>
</dbReference>
<dbReference type="GO" id="GO:0003677">
    <property type="term" value="F:DNA binding"/>
    <property type="evidence" value="ECO:0007669"/>
    <property type="project" value="UniProtKB-KW"/>
</dbReference>
<keyword evidence="3" id="KW-0238">DNA-binding</keyword>
<evidence type="ECO:0000256" key="5">
    <source>
        <dbReference type="ARBA" id="ARBA00023242"/>
    </source>
</evidence>
<dbReference type="VEuPathDB" id="FungiDB:ASPSYDRAFT_90638"/>
<dbReference type="CDD" id="cd12148">
    <property type="entry name" value="fungal_TF_MHR"/>
    <property type="match status" value="1"/>
</dbReference>
<evidence type="ECO:0000313" key="9">
    <source>
        <dbReference type="Proteomes" id="UP000184356"/>
    </source>
</evidence>
<dbReference type="InterPro" id="IPR050987">
    <property type="entry name" value="AtrR-like"/>
</dbReference>
<dbReference type="Gene3D" id="4.10.240.10">
    <property type="entry name" value="Zn(2)-C6 fungal-type DNA-binding domain"/>
    <property type="match status" value="1"/>
</dbReference>
<evidence type="ECO:0000259" key="7">
    <source>
        <dbReference type="Pfam" id="PF04082"/>
    </source>
</evidence>
<evidence type="ECO:0000256" key="6">
    <source>
        <dbReference type="SAM" id="MobiDB-lite"/>
    </source>
</evidence>
<dbReference type="GO" id="GO:0006351">
    <property type="term" value="P:DNA-templated transcription"/>
    <property type="evidence" value="ECO:0007669"/>
    <property type="project" value="InterPro"/>
</dbReference>
<dbReference type="Pfam" id="PF04082">
    <property type="entry name" value="Fungal_trans"/>
    <property type="match status" value="1"/>
</dbReference>
<evidence type="ECO:0000313" key="8">
    <source>
        <dbReference type="EMBL" id="OJJ57343.1"/>
    </source>
</evidence>
<proteinExistence type="predicted"/>
<dbReference type="InterPro" id="IPR007219">
    <property type="entry name" value="XnlR_reg_dom"/>
</dbReference>
<dbReference type="OrthoDB" id="4508267at2759"/>
<dbReference type="EMBL" id="KV878588">
    <property type="protein sequence ID" value="OJJ57343.1"/>
    <property type="molecule type" value="Genomic_DNA"/>
</dbReference>
<evidence type="ECO:0000256" key="3">
    <source>
        <dbReference type="ARBA" id="ARBA00023125"/>
    </source>
</evidence>
<keyword evidence="1" id="KW-0479">Metal-binding</keyword>
<dbReference type="GO" id="GO:0000981">
    <property type="term" value="F:DNA-binding transcription factor activity, RNA polymerase II-specific"/>
    <property type="evidence" value="ECO:0007669"/>
    <property type="project" value="InterPro"/>
</dbReference>